<dbReference type="SUPFAM" id="SSF55729">
    <property type="entry name" value="Acyl-CoA N-acyltransferases (Nat)"/>
    <property type="match status" value="1"/>
</dbReference>
<dbReference type="AlphaFoldDB" id="A0A382M4S8"/>
<keyword evidence="1" id="KW-0808">Transferase</keyword>
<dbReference type="PANTHER" id="PTHR21367:SF1">
    <property type="entry name" value="ARGINYL-TRNA--PROTEIN TRANSFERASE 1"/>
    <property type="match status" value="1"/>
</dbReference>
<evidence type="ECO:0000259" key="4">
    <source>
        <dbReference type="Pfam" id="PF04377"/>
    </source>
</evidence>
<dbReference type="InterPro" id="IPR007472">
    <property type="entry name" value="N-end_Aminoacyl_Trfase_C"/>
</dbReference>
<evidence type="ECO:0008006" key="6">
    <source>
        <dbReference type="Google" id="ProtNLM"/>
    </source>
</evidence>
<dbReference type="NCBIfam" id="NF002346">
    <property type="entry name" value="PRK01305.2-3"/>
    <property type="match status" value="1"/>
</dbReference>
<dbReference type="EMBL" id="UINC01090747">
    <property type="protein sequence ID" value="SVC42965.1"/>
    <property type="molecule type" value="Genomic_DNA"/>
</dbReference>
<keyword evidence="2" id="KW-0012">Acyltransferase</keyword>
<dbReference type="InterPro" id="IPR030700">
    <property type="entry name" value="N-end_Aminoacyl_Trfase"/>
</dbReference>
<dbReference type="GO" id="GO:0005737">
    <property type="term" value="C:cytoplasm"/>
    <property type="evidence" value="ECO:0007669"/>
    <property type="project" value="TreeGrafter"/>
</dbReference>
<evidence type="ECO:0000256" key="1">
    <source>
        <dbReference type="ARBA" id="ARBA00022679"/>
    </source>
</evidence>
<dbReference type="Pfam" id="PF04377">
    <property type="entry name" value="ATE_C"/>
    <property type="match status" value="1"/>
</dbReference>
<evidence type="ECO:0000259" key="3">
    <source>
        <dbReference type="Pfam" id="PF04376"/>
    </source>
</evidence>
<evidence type="ECO:0000256" key="2">
    <source>
        <dbReference type="ARBA" id="ARBA00023315"/>
    </source>
</evidence>
<sequence length="260" mass="31180">GYFKDQKSLFEEYLLEDMSEVEFEYLLAHGMRHFGDYYFRPRCLDCYQCIPIRVRTEEFKVTRRQKRALKSCDNVRVKISTPRYADEKFDLYIRHKKKFCALQDDVEDEQNFRLSFYVNTNFGVEFEYYLDEKLVGIALGDHTSNTFSAIYTFYDISDSKLSLGTFSILKQLEFCRQRGVKFFYLGYYIGENQSLKYKGDFRPNEIYIDQSWRPFRNAEGEYLIPQNNVLWRNTDFLVKAKGDHSDEKIDVSKVKENLFF</sequence>
<feature type="non-terminal residue" evidence="5">
    <location>
        <position position="1"/>
    </location>
</feature>
<accession>A0A382M4S8</accession>
<dbReference type="PANTHER" id="PTHR21367">
    <property type="entry name" value="ARGININE-TRNA-PROTEIN TRANSFERASE 1"/>
    <property type="match status" value="1"/>
</dbReference>
<dbReference type="GO" id="GO:0004057">
    <property type="term" value="F:arginyl-tRNA--protein transferase activity"/>
    <property type="evidence" value="ECO:0007669"/>
    <property type="project" value="InterPro"/>
</dbReference>
<feature type="domain" description="N-end rule aminoacyl transferase C-terminal" evidence="4">
    <location>
        <begin position="87"/>
        <end position="207"/>
    </location>
</feature>
<feature type="domain" description="N-end aminoacyl transferase N-terminal" evidence="3">
    <location>
        <begin position="1"/>
        <end position="67"/>
    </location>
</feature>
<protein>
    <recommendedName>
        <fullName evidence="6">N-end rule aminoacyl transferase C-terminal domain-containing protein</fullName>
    </recommendedName>
</protein>
<organism evidence="5">
    <name type="scientific">marine metagenome</name>
    <dbReference type="NCBI Taxonomy" id="408172"/>
    <lineage>
        <taxon>unclassified sequences</taxon>
        <taxon>metagenomes</taxon>
        <taxon>ecological metagenomes</taxon>
    </lineage>
</organism>
<proteinExistence type="predicted"/>
<dbReference type="InterPro" id="IPR007471">
    <property type="entry name" value="N-end_Aminoacyl_Trfase_N"/>
</dbReference>
<gene>
    <name evidence="5" type="ORF">METZ01_LOCUS295819</name>
</gene>
<name>A0A382M4S8_9ZZZZ</name>
<evidence type="ECO:0000313" key="5">
    <source>
        <dbReference type="EMBL" id="SVC42965.1"/>
    </source>
</evidence>
<reference evidence="5" key="1">
    <citation type="submission" date="2018-05" db="EMBL/GenBank/DDBJ databases">
        <authorList>
            <person name="Lanie J.A."/>
            <person name="Ng W.-L."/>
            <person name="Kazmierczak K.M."/>
            <person name="Andrzejewski T.M."/>
            <person name="Davidsen T.M."/>
            <person name="Wayne K.J."/>
            <person name="Tettelin H."/>
            <person name="Glass J.I."/>
            <person name="Rusch D."/>
            <person name="Podicherti R."/>
            <person name="Tsui H.-C.T."/>
            <person name="Winkler M.E."/>
        </authorList>
    </citation>
    <scope>NUCLEOTIDE SEQUENCE</scope>
</reference>
<dbReference type="InterPro" id="IPR016181">
    <property type="entry name" value="Acyl_CoA_acyltransferase"/>
</dbReference>
<dbReference type="Pfam" id="PF04376">
    <property type="entry name" value="ATE_N"/>
    <property type="match status" value="1"/>
</dbReference>